<dbReference type="PANTHER" id="PTHR30097">
    <property type="entry name" value="CATION EFFLUX SYSTEM PROTEIN CUSB"/>
    <property type="match status" value="1"/>
</dbReference>
<comment type="caution">
    <text evidence="8">The sequence shown here is derived from an EMBL/GenBank/DDBJ whole genome shotgun (WGS) entry which is preliminary data.</text>
</comment>
<dbReference type="Pfam" id="PF25975">
    <property type="entry name" value="CzcB_C"/>
    <property type="match status" value="1"/>
</dbReference>
<feature type="domain" description="CusB-like beta-barrel" evidence="5">
    <location>
        <begin position="143"/>
        <end position="216"/>
    </location>
</feature>
<keyword evidence="9" id="KW-1185">Reference proteome</keyword>
<dbReference type="SUPFAM" id="SSF111369">
    <property type="entry name" value="HlyD-like secretion proteins"/>
    <property type="match status" value="1"/>
</dbReference>
<dbReference type="NCBIfam" id="TIGR01730">
    <property type="entry name" value="RND_mfp"/>
    <property type="match status" value="1"/>
</dbReference>
<keyword evidence="3" id="KW-1133">Transmembrane helix</keyword>
<dbReference type="InterPro" id="IPR058792">
    <property type="entry name" value="Beta-barrel_RND_2"/>
</dbReference>
<dbReference type="GO" id="GO:0016020">
    <property type="term" value="C:membrane"/>
    <property type="evidence" value="ECO:0007669"/>
    <property type="project" value="InterPro"/>
</dbReference>
<dbReference type="PANTHER" id="PTHR30097:SF4">
    <property type="entry name" value="SLR6042 PROTEIN"/>
    <property type="match status" value="1"/>
</dbReference>
<dbReference type="Pfam" id="PF25973">
    <property type="entry name" value="BSH_CzcB"/>
    <property type="match status" value="1"/>
</dbReference>
<dbReference type="Proteomes" id="UP000617628">
    <property type="component" value="Unassembled WGS sequence"/>
</dbReference>
<feature type="chain" id="PRO_5037865060" evidence="4">
    <location>
        <begin position="21"/>
        <end position="364"/>
    </location>
</feature>
<organism evidence="8 9">
    <name type="scientific">Pelagicoccus mobilis</name>
    <dbReference type="NCBI Taxonomy" id="415221"/>
    <lineage>
        <taxon>Bacteria</taxon>
        <taxon>Pseudomonadati</taxon>
        <taxon>Verrucomicrobiota</taxon>
        <taxon>Opitutia</taxon>
        <taxon>Puniceicoccales</taxon>
        <taxon>Pelagicoccaceae</taxon>
        <taxon>Pelagicoccus</taxon>
    </lineage>
</organism>
<name>A0A934S2K3_9BACT</name>
<dbReference type="EMBL" id="JAENIL010000063">
    <property type="protein sequence ID" value="MBK1879929.1"/>
    <property type="molecule type" value="Genomic_DNA"/>
</dbReference>
<reference evidence="8" key="1">
    <citation type="submission" date="2021-01" db="EMBL/GenBank/DDBJ databases">
        <title>Modified the classification status of verrucomicrobia.</title>
        <authorList>
            <person name="Feng X."/>
        </authorList>
    </citation>
    <scope>NUCLEOTIDE SEQUENCE</scope>
    <source>
        <strain evidence="8">KCTC 13126</strain>
    </source>
</reference>
<dbReference type="Gene3D" id="2.40.30.170">
    <property type="match status" value="1"/>
</dbReference>
<dbReference type="Gene3D" id="2.40.50.100">
    <property type="match status" value="1"/>
</dbReference>
<feature type="domain" description="CzcB-like C-terminal circularly permuted SH3-like" evidence="7">
    <location>
        <begin position="226"/>
        <end position="287"/>
    </location>
</feature>
<keyword evidence="2" id="KW-0813">Transport</keyword>
<dbReference type="InterPro" id="IPR006143">
    <property type="entry name" value="RND_pump_MFP"/>
</dbReference>
<keyword evidence="3" id="KW-0812">Transmembrane</keyword>
<dbReference type="Pfam" id="PF25954">
    <property type="entry name" value="Beta-barrel_RND_2"/>
    <property type="match status" value="1"/>
</dbReference>
<evidence type="ECO:0000313" key="9">
    <source>
        <dbReference type="Proteomes" id="UP000617628"/>
    </source>
</evidence>
<evidence type="ECO:0000256" key="1">
    <source>
        <dbReference type="ARBA" id="ARBA00009477"/>
    </source>
</evidence>
<proteinExistence type="inferred from homology"/>
<evidence type="ECO:0000256" key="2">
    <source>
        <dbReference type="ARBA" id="ARBA00022448"/>
    </source>
</evidence>
<dbReference type="InterPro" id="IPR058649">
    <property type="entry name" value="CzcB_C"/>
</dbReference>
<dbReference type="Gene3D" id="2.40.420.20">
    <property type="match status" value="1"/>
</dbReference>
<keyword evidence="4" id="KW-0732">Signal</keyword>
<dbReference type="AlphaFoldDB" id="A0A934S2K3"/>
<evidence type="ECO:0000259" key="5">
    <source>
        <dbReference type="Pfam" id="PF25954"/>
    </source>
</evidence>
<accession>A0A934S2K3</accession>
<evidence type="ECO:0000256" key="4">
    <source>
        <dbReference type="SAM" id="SignalP"/>
    </source>
</evidence>
<feature type="signal peptide" evidence="4">
    <location>
        <begin position="1"/>
        <end position="20"/>
    </location>
</feature>
<gene>
    <name evidence="8" type="ORF">JIN87_23795</name>
</gene>
<protein>
    <submittedName>
        <fullName evidence="8">Efflux RND transporter periplasmic adaptor subunit</fullName>
    </submittedName>
</protein>
<keyword evidence="3" id="KW-0472">Membrane</keyword>
<dbReference type="InterPro" id="IPR058647">
    <property type="entry name" value="BSH_CzcB-like"/>
</dbReference>
<evidence type="ECO:0000259" key="7">
    <source>
        <dbReference type="Pfam" id="PF25975"/>
    </source>
</evidence>
<comment type="similarity">
    <text evidence="1">Belongs to the membrane fusion protein (MFP) (TC 8.A.1) family.</text>
</comment>
<sequence>MKTITTLLLLLHSSFCILHSATPPIILDQAAIDNLGIKTEEAKPQAFTKTLFAIGRLQAIPAHKSILSSRIAGHVRSISAHEGDQVEAGQVLLEIESLQPGNPPPRISLTAPLSGIVMQSHTHLGKPVTPETEFFEIVDLSKVYAVANLPEDQAGYTHIGTEATIRIAARPNQTFNGKLIRYGNEADPNSGTIDAYFLLENPNNELRPNMRAEFSVVLDSKQDALSVPKDAVQTDGLKSYIFIEDFDLPNAFVKIPVITGVRNEEHVEITKGLLPGDRIVTSGAYALMFAGEGTISLKEALDAAHGHEHNEDGSEMTAAQRAARAAEKAAAAGVAGGAPTWMVVLLGSLSTLLLILLILSRKTR</sequence>
<feature type="transmembrane region" description="Helical" evidence="3">
    <location>
        <begin position="341"/>
        <end position="359"/>
    </location>
</feature>
<dbReference type="InterPro" id="IPR051909">
    <property type="entry name" value="MFP_Cation_Efflux"/>
</dbReference>
<dbReference type="RefSeq" id="WP_200358316.1">
    <property type="nucleotide sequence ID" value="NZ_JAENIL010000063.1"/>
</dbReference>
<evidence type="ECO:0000313" key="8">
    <source>
        <dbReference type="EMBL" id="MBK1879929.1"/>
    </source>
</evidence>
<feature type="domain" description="CzcB-like barrel-sandwich hybrid" evidence="6">
    <location>
        <begin position="67"/>
        <end position="139"/>
    </location>
</feature>
<dbReference type="GO" id="GO:0022857">
    <property type="term" value="F:transmembrane transporter activity"/>
    <property type="evidence" value="ECO:0007669"/>
    <property type="project" value="InterPro"/>
</dbReference>
<evidence type="ECO:0000259" key="6">
    <source>
        <dbReference type="Pfam" id="PF25973"/>
    </source>
</evidence>
<evidence type="ECO:0000256" key="3">
    <source>
        <dbReference type="SAM" id="Phobius"/>
    </source>
</evidence>